<reference evidence="1" key="2">
    <citation type="submission" date="2020-11" db="EMBL/GenBank/DDBJ databases">
        <authorList>
            <person name="McCartney M.A."/>
            <person name="Auch B."/>
            <person name="Kono T."/>
            <person name="Mallez S."/>
            <person name="Becker A."/>
            <person name="Gohl D.M."/>
            <person name="Silverstein K.A.T."/>
            <person name="Koren S."/>
            <person name="Bechman K.B."/>
            <person name="Herman A."/>
            <person name="Abrahante J.E."/>
            <person name="Garbe J."/>
        </authorList>
    </citation>
    <scope>NUCLEOTIDE SEQUENCE</scope>
    <source>
        <strain evidence="1">Duluth1</strain>
        <tissue evidence="1">Whole animal</tissue>
    </source>
</reference>
<evidence type="ECO:0000313" key="1">
    <source>
        <dbReference type="EMBL" id="KAH3792622.1"/>
    </source>
</evidence>
<evidence type="ECO:0000313" key="2">
    <source>
        <dbReference type="Proteomes" id="UP000828390"/>
    </source>
</evidence>
<sequence>MEARSCTCQFVQIVYRNGLSKPQRGVEQFRICPMGPESSVGIHVFRQHSVFSFRRADVCPQDQRLEL</sequence>
<dbReference type="Proteomes" id="UP000828390">
    <property type="component" value="Unassembled WGS sequence"/>
</dbReference>
<organism evidence="1 2">
    <name type="scientific">Dreissena polymorpha</name>
    <name type="common">Zebra mussel</name>
    <name type="synonym">Mytilus polymorpha</name>
    <dbReference type="NCBI Taxonomy" id="45954"/>
    <lineage>
        <taxon>Eukaryota</taxon>
        <taxon>Metazoa</taxon>
        <taxon>Spiralia</taxon>
        <taxon>Lophotrochozoa</taxon>
        <taxon>Mollusca</taxon>
        <taxon>Bivalvia</taxon>
        <taxon>Autobranchia</taxon>
        <taxon>Heteroconchia</taxon>
        <taxon>Euheterodonta</taxon>
        <taxon>Imparidentia</taxon>
        <taxon>Neoheterodontei</taxon>
        <taxon>Myida</taxon>
        <taxon>Dreissenoidea</taxon>
        <taxon>Dreissenidae</taxon>
        <taxon>Dreissena</taxon>
    </lineage>
</organism>
<reference evidence="1" key="1">
    <citation type="journal article" date="2019" name="bioRxiv">
        <title>The Genome of the Zebra Mussel, Dreissena polymorpha: A Resource for Invasive Species Research.</title>
        <authorList>
            <person name="McCartney M.A."/>
            <person name="Auch B."/>
            <person name="Kono T."/>
            <person name="Mallez S."/>
            <person name="Zhang Y."/>
            <person name="Obille A."/>
            <person name="Becker A."/>
            <person name="Abrahante J.E."/>
            <person name="Garbe J."/>
            <person name="Badalamenti J.P."/>
            <person name="Herman A."/>
            <person name="Mangelson H."/>
            <person name="Liachko I."/>
            <person name="Sullivan S."/>
            <person name="Sone E.D."/>
            <person name="Koren S."/>
            <person name="Silverstein K.A.T."/>
            <person name="Beckman K.B."/>
            <person name="Gohl D.M."/>
        </authorList>
    </citation>
    <scope>NUCLEOTIDE SEQUENCE</scope>
    <source>
        <strain evidence="1">Duluth1</strain>
        <tissue evidence="1">Whole animal</tissue>
    </source>
</reference>
<dbReference type="EMBL" id="JAIWYP010000007">
    <property type="protein sequence ID" value="KAH3792622.1"/>
    <property type="molecule type" value="Genomic_DNA"/>
</dbReference>
<comment type="caution">
    <text evidence="1">The sequence shown here is derived from an EMBL/GenBank/DDBJ whole genome shotgun (WGS) entry which is preliminary data.</text>
</comment>
<accession>A0A9D4J208</accession>
<proteinExistence type="predicted"/>
<protein>
    <submittedName>
        <fullName evidence="1">Uncharacterized protein</fullName>
    </submittedName>
</protein>
<gene>
    <name evidence="1" type="ORF">DPMN_146119</name>
</gene>
<keyword evidence="2" id="KW-1185">Reference proteome</keyword>
<dbReference type="AlphaFoldDB" id="A0A9D4J208"/>
<name>A0A9D4J208_DREPO</name>